<proteinExistence type="predicted"/>
<evidence type="ECO:0000313" key="1">
    <source>
        <dbReference type="EMBL" id="KAJ3553718.1"/>
    </source>
</evidence>
<accession>A0AAD5YMY1</accession>
<comment type="caution">
    <text evidence="1">The sequence shown here is derived from an EMBL/GenBank/DDBJ whole genome shotgun (WGS) entry which is preliminary data.</text>
</comment>
<sequence>MQAATQTNKPKAFLASARDWQAPSQLLAALSPNRDKLDKTFQRLAQRAAGFKRHPAITASVPRPGA</sequence>
<dbReference type="EMBL" id="JANIEX010001878">
    <property type="protein sequence ID" value="KAJ3553718.1"/>
    <property type="molecule type" value="Genomic_DNA"/>
</dbReference>
<reference evidence="1" key="1">
    <citation type="submission" date="2022-07" db="EMBL/GenBank/DDBJ databases">
        <title>Genome Sequence of Leucocoprinus birnbaumii.</title>
        <authorList>
            <person name="Buettner E."/>
        </authorList>
    </citation>
    <scope>NUCLEOTIDE SEQUENCE</scope>
    <source>
        <strain evidence="1">VT141</strain>
    </source>
</reference>
<protein>
    <submittedName>
        <fullName evidence="1">Uncharacterized protein</fullName>
    </submittedName>
</protein>
<dbReference type="AlphaFoldDB" id="A0AAD5YMY1"/>
<organism evidence="1 2">
    <name type="scientific">Leucocoprinus birnbaumii</name>
    <dbReference type="NCBI Taxonomy" id="56174"/>
    <lineage>
        <taxon>Eukaryota</taxon>
        <taxon>Fungi</taxon>
        <taxon>Dikarya</taxon>
        <taxon>Basidiomycota</taxon>
        <taxon>Agaricomycotina</taxon>
        <taxon>Agaricomycetes</taxon>
        <taxon>Agaricomycetidae</taxon>
        <taxon>Agaricales</taxon>
        <taxon>Agaricineae</taxon>
        <taxon>Agaricaceae</taxon>
        <taxon>Leucocoprinus</taxon>
    </lineage>
</organism>
<evidence type="ECO:0000313" key="2">
    <source>
        <dbReference type="Proteomes" id="UP001213000"/>
    </source>
</evidence>
<dbReference type="Proteomes" id="UP001213000">
    <property type="component" value="Unassembled WGS sequence"/>
</dbReference>
<keyword evidence="2" id="KW-1185">Reference proteome</keyword>
<gene>
    <name evidence="1" type="ORF">NP233_g12581</name>
</gene>
<name>A0AAD5YMY1_9AGAR</name>